<dbReference type="PRINTS" id="PR00455">
    <property type="entry name" value="HTHTETR"/>
</dbReference>
<evidence type="ECO:0000259" key="6">
    <source>
        <dbReference type="PROSITE" id="PS50977"/>
    </source>
</evidence>
<keyword evidence="3" id="KW-0804">Transcription</keyword>
<evidence type="ECO:0000256" key="2">
    <source>
        <dbReference type="ARBA" id="ARBA00023125"/>
    </source>
</evidence>
<dbReference type="InterPro" id="IPR001647">
    <property type="entry name" value="HTH_TetR"/>
</dbReference>
<dbReference type="SUPFAM" id="SSF46689">
    <property type="entry name" value="Homeodomain-like"/>
    <property type="match status" value="1"/>
</dbReference>
<feature type="DNA-binding region" description="H-T-H motif" evidence="4">
    <location>
        <begin position="29"/>
        <end position="48"/>
    </location>
</feature>
<feature type="domain" description="HTH tetR-type" evidence="6">
    <location>
        <begin position="6"/>
        <end position="66"/>
    </location>
</feature>
<dbReference type="GO" id="GO:0003700">
    <property type="term" value="F:DNA-binding transcription factor activity"/>
    <property type="evidence" value="ECO:0007669"/>
    <property type="project" value="TreeGrafter"/>
</dbReference>
<dbReference type="PROSITE" id="PS50977">
    <property type="entry name" value="HTH_TETR_2"/>
    <property type="match status" value="1"/>
</dbReference>
<sequence length="216" mass="22738">MRRRGQELEQAILKAAQDELLESGYARLTMERVAQRAGTNKNALYRRWPNRAALGVAAYAGLAAERTVIPDTGSLRGDVLALLRAANSHWSSPLGEILRGLLAGAADDPELLAILHSRATAGTTAGTTDGATDGGAGMWQAVLRRAGIEVTGRVATVAVGLLRNEFVTRGEPTVPDEVLVEIADEVYLPLVTALSRSRDTGPAPGPPPGRAARVTS</sequence>
<dbReference type="InterPro" id="IPR050109">
    <property type="entry name" value="HTH-type_TetR-like_transc_reg"/>
</dbReference>
<dbReference type="SUPFAM" id="SSF48498">
    <property type="entry name" value="Tetracyclin repressor-like, C-terminal domain"/>
    <property type="match status" value="1"/>
</dbReference>
<dbReference type="InterPro" id="IPR036271">
    <property type="entry name" value="Tet_transcr_reg_TetR-rel_C_sf"/>
</dbReference>
<keyword evidence="2 4" id="KW-0238">DNA-binding</keyword>
<dbReference type="Pfam" id="PF00440">
    <property type="entry name" value="TetR_N"/>
    <property type="match status" value="1"/>
</dbReference>
<evidence type="ECO:0000256" key="4">
    <source>
        <dbReference type="PROSITE-ProRule" id="PRU00335"/>
    </source>
</evidence>
<evidence type="ECO:0000313" key="8">
    <source>
        <dbReference type="Proteomes" id="UP001139648"/>
    </source>
</evidence>
<evidence type="ECO:0000256" key="3">
    <source>
        <dbReference type="ARBA" id="ARBA00023163"/>
    </source>
</evidence>
<dbReference type="PANTHER" id="PTHR30055">
    <property type="entry name" value="HTH-TYPE TRANSCRIPTIONAL REGULATOR RUTR"/>
    <property type="match status" value="1"/>
</dbReference>
<evidence type="ECO:0000256" key="1">
    <source>
        <dbReference type="ARBA" id="ARBA00023015"/>
    </source>
</evidence>
<dbReference type="Proteomes" id="UP001139648">
    <property type="component" value="Unassembled WGS sequence"/>
</dbReference>
<dbReference type="InterPro" id="IPR009057">
    <property type="entry name" value="Homeodomain-like_sf"/>
</dbReference>
<dbReference type="PANTHER" id="PTHR30055:SF148">
    <property type="entry name" value="TETR-FAMILY TRANSCRIPTIONAL REGULATOR"/>
    <property type="match status" value="1"/>
</dbReference>
<evidence type="ECO:0000313" key="7">
    <source>
        <dbReference type="EMBL" id="MCP2357549.1"/>
    </source>
</evidence>
<reference evidence="7" key="1">
    <citation type="submission" date="2022-06" db="EMBL/GenBank/DDBJ databases">
        <title>Sequencing the genomes of 1000 actinobacteria strains.</title>
        <authorList>
            <person name="Klenk H.-P."/>
        </authorList>
    </citation>
    <scope>NUCLEOTIDE SEQUENCE</scope>
    <source>
        <strain evidence="7">DSM 46694</strain>
    </source>
</reference>
<proteinExistence type="predicted"/>
<dbReference type="Pfam" id="PF16859">
    <property type="entry name" value="TetR_C_11"/>
    <property type="match status" value="1"/>
</dbReference>
<keyword evidence="1" id="KW-0805">Transcription regulation</keyword>
<dbReference type="RefSeq" id="WP_253744669.1">
    <property type="nucleotide sequence ID" value="NZ_JAMZEB010000002.1"/>
</dbReference>
<accession>A0A9X2K2N1</accession>
<dbReference type="InterPro" id="IPR011075">
    <property type="entry name" value="TetR_C"/>
</dbReference>
<dbReference type="Gene3D" id="1.10.10.60">
    <property type="entry name" value="Homeodomain-like"/>
    <property type="match status" value="1"/>
</dbReference>
<keyword evidence="8" id="KW-1185">Reference proteome</keyword>
<feature type="region of interest" description="Disordered" evidence="5">
    <location>
        <begin position="196"/>
        <end position="216"/>
    </location>
</feature>
<dbReference type="AlphaFoldDB" id="A0A9X2K2N1"/>
<comment type="caution">
    <text evidence="7">The sequence shown here is derived from an EMBL/GenBank/DDBJ whole genome shotgun (WGS) entry which is preliminary data.</text>
</comment>
<name>A0A9X2K2N1_9ACTN</name>
<gene>
    <name evidence="7" type="ORF">HD597_004569</name>
</gene>
<dbReference type="Gene3D" id="1.10.357.10">
    <property type="entry name" value="Tetracycline Repressor, domain 2"/>
    <property type="match status" value="1"/>
</dbReference>
<protein>
    <submittedName>
        <fullName evidence="7">AcrR family transcriptional regulator</fullName>
    </submittedName>
</protein>
<organism evidence="7 8">
    <name type="scientific">Nonomuraea thailandensis</name>
    <dbReference type="NCBI Taxonomy" id="1188745"/>
    <lineage>
        <taxon>Bacteria</taxon>
        <taxon>Bacillati</taxon>
        <taxon>Actinomycetota</taxon>
        <taxon>Actinomycetes</taxon>
        <taxon>Streptosporangiales</taxon>
        <taxon>Streptosporangiaceae</taxon>
        <taxon>Nonomuraea</taxon>
    </lineage>
</organism>
<dbReference type="EMBL" id="JAMZEB010000002">
    <property type="protein sequence ID" value="MCP2357549.1"/>
    <property type="molecule type" value="Genomic_DNA"/>
</dbReference>
<dbReference type="GO" id="GO:0000976">
    <property type="term" value="F:transcription cis-regulatory region binding"/>
    <property type="evidence" value="ECO:0007669"/>
    <property type="project" value="TreeGrafter"/>
</dbReference>
<evidence type="ECO:0000256" key="5">
    <source>
        <dbReference type="SAM" id="MobiDB-lite"/>
    </source>
</evidence>